<evidence type="ECO:0000313" key="1">
    <source>
        <dbReference type="EMBL" id="TXJ60177.1"/>
    </source>
</evidence>
<dbReference type="EMBL" id="SDIK01000062">
    <property type="protein sequence ID" value="TXJ60177.1"/>
    <property type="molecule type" value="Genomic_DNA"/>
</dbReference>
<reference evidence="2" key="1">
    <citation type="submission" date="2019-05" db="EMBL/GenBank/DDBJ databases">
        <title>Prevotella brunnea sp. nov., isolated from a wound of a patient.</title>
        <authorList>
            <person name="Buhl M."/>
        </authorList>
    </citation>
    <scope>NUCLEOTIDE SEQUENCE [LARGE SCALE GENOMIC DNA]</scope>
    <source>
        <strain evidence="2">A2672</strain>
    </source>
</reference>
<comment type="caution">
    <text evidence="1">The sequence shown here is derived from an EMBL/GenBank/DDBJ whole genome shotgun (WGS) entry which is preliminary data.</text>
</comment>
<name>A0A5C8GE42_9BACT</name>
<proteinExistence type="predicted"/>
<dbReference type="AlphaFoldDB" id="A0A5C8GE42"/>
<keyword evidence="2" id="KW-1185">Reference proteome</keyword>
<protein>
    <submittedName>
        <fullName evidence="1">Uncharacterized protein</fullName>
    </submittedName>
</protein>
<gene>
    <name evidence="1" type="ORF">ETF27_08585</name>
</gene>
<sequence>MQFRCVLFPGWERIVPTGGLHCSANGILLFRQWNLVAPLTELHDSLRRLRFGCSEMADNHAVGHGYGKDYTHYYTMKT</sequence>
<accession>A0A5C8GE42</accession>
<organism evidence="1 2">
    <name type="scientific">Prevotella brunnea</name>
    <dbReference type="NCBI Taxonomy" id="2508867"/>
    <lineage>
        <taxon>Bacteria</taxon>
        <taxon>Pseudomonadati</taxon>
        <taxon>Bacteroidota</taxon>
        <taxon>Bacteroidia</taxon>
        <taxon>Bacteroidales</taxon>
        <taxon>Prevotellaceae</taxon>
        <taxon>Prevotella</taxon>
    </lineage>
</organism>
<dbReference type="Proteomes" id="UP000321612">
    <property type="component" value="Unassembled WGS sequence"/>
</dbReference>
<evidence type="ECO:0000313" key="2">
    <source>
        <dbReference type="Proteomes" id="UP000321612"/>
    </source>
</evidence>